<protein>
    <recommendedName>
        <fullName evidence="7">Transmembrane protein</fullName>
    </recommendedName>
</protein>
<gene>
    <name evidence="5" type="ORF">PPRIM_AZ9-3.1.T1300061</name>
</gene>
<dbReference type="EMBL" id="CAJJDM010000133">
    <property type="protein sequence ID" value="CAD8106318.1"/>
    <property type="molecule type" value="Genomic_DNA"/>
</dbReference>
<feature type="transmembrane region" description="Helical" evidence="4">
    <location>
        <begin position="1384"/>
        <end position="1407"/>
    </location>
</feature>
<dbReference type="PROSITE" id="PS51450">
    <property type="entry name" value="LRR"/>
    <property type="match status" value="2"/>
</dbReference>
<dbReference type="InterPro" id="IPR050637">
    <property type="entry name" value="NLRP_innate_immun_reg"/>
</dbReference>
<feature type="transmembrane region" description="Helical" evidence="4">
    <location>
        <begin position="1239"/>
        <end position="1259"/>
    </location>
</feature>
<accession>A0A8S1PUN3</accession>
<proteinExistence type="predicted"/>
<reference evidence="5" key="1">
    <citation type="submission" date="2021-01" db="EMBL/GenBank/DDBJ databases">
        <authorList>
            <consortium name="Genoscope - CEA"/>
            <person name="William W."/>
        </authorList>
    </citation>
    <scope>NUCLEOTIDE SEQUENCE</scope>
</reference>
<dbReference type="Pfam" id="PF13516">
    <property type="entry name" value="LRR_6"/>
    <property type="match status" value="5"/>
</dbReference>
<feature type="transmembrane region" description="Helical" evidence="4">
    <location>
        <begin position="1498"/>
        <end position="1522"/>
    </location>
</feature>
<dbReference type="OMA" id="QVNINCK"/>
<dbReference type="PANTHER" id="PTHR45690">
    <property type="entry name" value="NACHT, LRR AND PYD DOMAINS-CONTAINING PROTEIN 12"/>
    <property type="match status" value="1"/>
</dbReference>
<evidence type="ECO:0000256" key="1">
    <source>
        <dbReference type="ARBA" id="ARBA00004496"/>
    </source>
</evidence>
<feature type="transmembrane region" description="Helical" evidence="4">
    <location>
        <begin position="1466"/>
        <end position="1486"/>
    </location>
</feature>
<evidence type="ECO:0000313" key="5">
    <source>
        <dbReference type="EMBL" id="CAD8106318.1"/>
    </source>
</evidence>
<keyword evidence="2" id="KW-0963">Cytoplasm</keyword>
<keyword evidence="3" id="KW-0677">Repeat</keyword>
<keyword evidence="4" id="KW-0472">Membrane</keyword>
<name>A0A8S1PUN3_PARPR</name>
<organism evidence="5 6">
    <name type="scientific">Paramecium primaurelia</name>
    <dbReference type="NCBI Taxonomy" id="5886"/>
    <lineage>
        <taxon>Eukaryota</taxon>
        <taxon>Sar</taxon>
        <taxon>Alveolata</taxon>
        <taxon>Ciliophora</taxon>
        <taxon>Intramacronucleata</taxon>
        <taxon>Oligohymenophorea</taxon>
        <taxon>Peniculida</taxon>
        <taxon>Parameciidae</taxon>
        <taxon>Paramecium</taxon>
    </lineage>
</organism>
<comment type="caution">
    <text evidence="5">The sequence shown here is derived from an EMBL/GenBank/DDBJ whole genome shotgun (WGS) entry which is preliminary data.</text>
</comment>
<keyword evidence="4" id="KW-0812">Transmembrane</keyword>
<evidence type="ECO:0000256" key="4">
    <source>
        <dbReference type="SAM" id="Phobius"/>
    </source>
</evidence>
<sequence>MSSLVKNQSSTKINFKKLIKKLIMKMNRELDKNQEEAAYHINRGALACFTTLCNTLSINNRVIEVNLSGCNINVYYAIEISGLIQKNTNIQILNLGSCLINSFGLSCIFKALIDHSGLKILNLFNNQAFTTAIVQDFCRYVLCGKNQLQEINLSHCNIQNSLLAQIMDKTHHLSSLRRLKLSLMCLNSEGIIALSSMMLNYTGKLNLDNLDISYNQIKNDGIELLAKGLFMSVRQIRIKSLNLNGNHISQTEFLEQIILKIQLEELHLAHNQIIEFQNQQVLNLKLLRVDLSYNRIEEIPNNFFLNVFYLNLSNNQINTEGAYQISQVLSSNKVKWMYLDLTNNIIKTKGFISIIYALIENTSLTSLSISKNQITGEGILVYIFNHEQIKLQYLDLSYNQLRYDLVYALISMMKESRLKSLILSQLFNDENEIQSGKQDCFEIKCTNLKELDFSYNPQIMLPILESLSKQYNRIEYLNLNACGLNNSILIEKLSILIEKTYTLTTLQIAQNHLGSLNQQSLEQLSSSFGKNSTLLNINLSNNKLKDSIQFLINGLQNCCSLRNLNIRNNLIDENEMIAKKLPLLFKNRNLQIVDLSNNWIHGKTLQNIKNCIQKMHSQFPQLILNNLKLTADDLLILSDIISDISSFKILDISINNSIDYVNNFTALLDHKEVKSLTINKIQCRLESYQFLQQIMKQNNHSLQVIEVSNTLISQNYLLTLFHGMTYTKRLKSFILEYQLIESREILDAFSTLIKIKALDNLQHLIIKKSTLSIEFFVVLKQLLQQTEQLQELDISENRINQQKFEILCEGISINNSLITLNLSNIKLDDYKCRLLIESLYKNKTIQQLELSRNNLTQQSYYNFFEVFNNNICLLQKLKFSKTKKQSLIRVLPEYKYDFLINFNLPEKSKFLFCNLVQLDLSRVKYQLGCLKQLINRIKPDQIFQNIIVLIFNECQFEDEHCEILLDLLINQIKLQELSLASNNITSKGFNILINFILENKSHLRKLIISKQEFNNQYSNCIDSNILSKRCLQQLTYFNILIIDNNKALGNQDLIEFLRINPGLYIYNTWTQVSEELAFQIIEQYIQYSIKYNIKITPFYLKSLIIRDSNLTDNFLIWFGSKYFHFQYLEAIDFSGSTKYSTSVGKMHMYISMINEQFMNYNLIDGKIDNEQRVINIFDDGILQCFLIKLKNYFLRNGSNGKWIIQLINTNYYQYTEFKLSSSLYRFLRQNKILIKTYCFIQFFSVPVQAFLSAIIGFYFDHKVDPKQVNINCKDINPCYFTNFNIYITGVSIVYLIITLYVQGLSLYVAIKIRVKAIPDYCIRTFEEKQSQMYKYPLRHELILFFMQFFIQTDYYFEFEVIGFCASFINFLQQQNIQTELQFKFFVLLFALSSITIIKFIIVTYTNYINMYNLFKNLDADQATFFSHIWKMSEKNYVLESVLRQYCPQIGIQVKKFLLNSRQISEFTLALLIYFPSFICITIYFNLSSQYFESQYESIIVPSAYIIFLIGQIRVVFGFFFHLNIALTSRPPQVNGFDFNHTLQQRKYQQFYKEQERFKTQDVHQETNLISSANSKKWKNEKKFFIKQNKIEF</sequence>
<feature type="transmembrane region" description="Helical" evidence="4">
    <location>
        <begin position="1279"/>
        <end position="1301"/>
    </location>
</feature>
<dbReference type="GO" id="GO:0005737">
    <property type="term" value="C:cytoplasm"/>
    <property type="evidence" value="ECO:0007669"/>
    <property type="project" value="UniProtKB-SubCell"/>
</dbReference>
<dbReference type="PANTHER" id="PTHR45690:SF19">
    <property type="entry name" value="NACHT, LRR AND PYD DOMAINS-CONTAINING PROTEIN 3"/>
    <property type="match status" value="1"/>
</dbReference>
<dbReference type="Proteomes" id="UP000688137">
    <property type="component" value="Unassembled WGS sequence"/>
</dbReference>
<evidence type="ECO:0000256" key="3">
    <source>
        <dbReference type="ARBA" id="ARBA00022737"/>
    </source>
</evidence>
<evidence type="ECO:0008006" key="7">
    <source>
        <dbReference type="Google" id="ProtNLM"/>
    </source>
</evidence>
<evidence type="ECO:0000256" key="2">
    <source>
        <dbReference type="ARBA" id="ARBA00022490"/>
    </source>
</evidence>
<feature type="transmembrane region" description="Helical" evidence="4">
    <location>
        <begin position="1354"/>
        <end position="1372"/>
    </location>
</feature>
<evidence type="ECO:0000313" key="6">
    <source>
        <dbReference type="Proteomes" id="UP000688137"/>
    </source>
</evidence>
<comment type="subcellular location">
    <subcellularLocation>
        <location evidence="1">Cytoplasm</location>
    </subcellularLocation>
</comment>
<keyword evidence="4" id="KW-1133">Transmembrane helix</keyword>
<dbReference type="SMART" id="SM00368">
    <property type="entry name" value="LRR_RI"/>
    <property type="match status" value="8"/>
</dbReference>
<dbReference type="InterPro" id="IPR001611">
    <property type="entry name" value="Leu-rich_rpt"/>
</dbReference>
<keyword evidence="6" id="KW-1185">Reference proteome</keyword>